<feature type="compositionally biased region" description="Acidic residues" evidence="1">
    <location>
        <begin position="733"/>
        <end position="744"/>
    </location>
</feature>
<keyword evidence="3" id="KW-1185">Reference proteome</keyword>
<dbReference type="EMBL" id="FN649733">
    <property type="protein sequence ID" value="CBJ31073.1"/>
    <property type="molecule type" value="Genomic_DNA"/>
</dbReference>
<organism evidence="2 3">
    <name type="scientific">Ectocarpus siliculosus</name>
    <name type="common">Brown alga</name>
    <name type="synonym">Conferva siliculosa</name>
    <dbReference type="NCBI Taxonomy" id="2880"/>
    <lineage>
        <taxon>Eukaryota</taxon>
        <taxon>Sar</taxon>
        <taxon>Stramenopiles</taxon>
        <taxon>Ochrophyta</taxon>
        <taxon>PX clade</taxon>
        <taxon>Phaeophyceae</taxon>
        <taxon>Ectocarpales</taxon>
        <taxon>Ectocarpaceae</taxon>
        <taxon>Ectocarpus</taxon>
    </lineage>
</organism>
<feature type="region of interest" description="Disordered" evidence="1">
    <location>
        <begin position="841"/>
        <end position="865"/>
    </location>
</feature>
<feature type="region of interest" description="Disordered" evidence="1">
    <location>
        <begin position="17"/>
        <end position="43"/>
    </location>
</feature>
<protein>
    <submittedName>
        <fullName evidence="2">Uncharacterized protein</fullName>
    </submittedName>
</protein>
<feature type="region of interest" description="Disordered" evidence="1">
    <location>
        <begin position="383"/>
        <end position="418"/>
    </location>
</feature>
<dbReference type="AlphaFoldDB" id="D7FSD2"/>
<name>D7FSD2_ECTSI</name>
<dbReference type="OrthoDB" id="78779at2759"/>
<evidence type="ECO:0000313" key="2">
    <source>
        <dbReference type="EMBL" id="CBJ31073.1"/>
    </source>
</evidence>
<dbReference type="Proteomes" id="UP000002630">
    <property type="component" value="Linkage Group LG08"/>
</dbReference>
<accession>D7FSD2</accession>
<proteinExistence type="predicted"/>
<feature type="compositionally biased region" description="Basic and acidic residues" evidence="1">
    <location>
        <begin position="75"/>
        <end position="84"/>
    </location>
</feature>
<feature type="compositionally biased region" description="Basic and acidic residues" evidence="1">
    <location>
        <begin position="534"/>
        <end position="553"/>
    </location>
</feature>
<feature type="compositionally biased region" description="Low complexity" evidence="1">
    <location>
        <begin position="343"/>
        <end position="354"/>
    </location>
</feature>
<gene>
    <name evidence="2" type="ORF">Esi_0231_0035</name>
</gene>
<feature type="region of interest" description="Disordered" evidence="1">
    <location>
        <begin position="340"/>
        <end position="365"/>
    </location>
</feature>
<feature type="compositionally biased region" description="Acidic residues" evidence="1">
    <location>
        <begin position="508"/>
        <end position="533"/>
    </location>
</feature>
<feature type="compositionally biased region" description="Acidic residues" evidence="1">
    <location>
        <begin position="85"/>
        <end position="96"/>
    </location>
</feature>
<dbReference type="EMBL" id="FN648411">
    <property type="protein sequence ID" value="CBJ31073.1"/>
    <property type="molecule type" value="Genomic_DNA"/>
</dbReference>
<evidence type="ECO:0000313" key="3">
    <source>
        <dbReference type="Proteomes" id="UP000002630"/>
    </source>
</evidence>
<evidence type="ECO:0000256" key="1">
    <source>
        <dbReference type="SAM" id="MobiDB-lite"/>
    </source>
</evidence>
<dbReference type="InParanoid" id="D7FSD2"/>
<sequence length="941" mass="100644">MLGDRSYSLLLSDKEVSWKRNKSHPGIPSTPTQGSPLGGASPISVTAFSSAEAIGVGAGGGQKSACGTLWGAEGETEKQGWRPGEEEEDVEEDEDGEAKGMGDKARIVAFIRRMTFNGLLAEDDRTALENSAVAGDAVINAAFAVALRSQDVDYLSALFKDIASNRRGSPQGMRLLEAKREMLDMVEVLQQADEVDDEQLVYLQNLILVSNEAVSDAFGVYEEDQDPVRLAESLKQLCGAQDGAVKPAAVAAVSAADDNDDNDVLKTEADHDAMQATILKVATNLTNESLLGPREASVLNTMISRENPVLVAAFKLFRENGKAAELYDTVARAARFETGRVAGQSGSRGEQESGNAGQVAGSSQRLQVTRKASAAAATAAESAAAAGLDDTRGKGGRACRVGAPTRDSGATTADEDGVGEGADRAAALMEFQRLVTLAVQKDMMDMCDARVSREEALCLATPSPGCTQAILKSLEEFEGSSNRDRLLNAFAGIAKAEMLKRNGKDREGEDEEEEEEEEEDDEEEEENNSEQDGEERLDGERQEENENEVSDDRAMVELMELADCMAGDKSIGAQEAALLAKLIENKYPPVIQAYEDYAASQDVGALVSALMAIVGTQGGEQEVGGMEEPRAQEEKQRRRERVVLLMHDTKVLTASDATRLLLLLAQEDPNSLAAFEAFDSSKDVSSLVEAIKTILQDAPPIAPAMLTMEAHPDGGRSNSSQLLTQILQPLPDANDDAATSEDSDGSARLDSGNNAANIEMGEDGGSDADAVVAENVVSIVDGMGLDESEAAALRLAIANGDVNMKGALELFRLDSDAQELEDTFARVARLVLEREHESRLTGQVPDASRAMGENSCDSNNDVATANSGEETRNIDFTLDGKAGLFQELLQQLERVGVMSEAQAVVIMDRYRSKDAVVFAALDVYKNENDMSELVDTLKRLT</sequence>
<reference evidence="2 3" key="1">
    <citation type="journal article" date="2010" name="Nature">
        <title>The Ectocarpus genome and the independent evolution of multicellularity in brown algae.</title>
        <authorList>
            <person name="Cock J.M."/>
            <person name="Sterck L."/>
            <person name="Rouze P."/>
            <person name="Scornet D."/>
            <person name="Allen A.E."/>
            <person name="Amoutzias G."/>
            <person name="Anthouard V."/>
            <person name="Artiguenave F."/>
            <person name="Aury J.M."/>
            <person name="Badger J.H."/>
            <person name="Beszteri B."/>
            <person name="Billiau K."/>
            <person name="Bonnet E."/>
            <person name="Bothwell J.H."/>
            <person name="Bowler C."/>
            <person name="Boyen C."/>
            <person name="Brownlee C."/>
            <person name="Carrano C.J."/>
            <person name="Charrier B."/>
            <person name="Cho G.Y."/>
            <person name="Coelho S.M."/>
            <person name="Collen J."/>
            <person name="Corre E."/>
            <person name="Da Silva C."/>
            <person name="Delage L."/>
            <person name="Delaroque N."/>
            <person name="Dittami S.M."/>
            <person name="Doulbeau S."/>
            <person name="Elias M."/>
            <person name="Farnham G."/>
            <person name="Gachon C.M."/>
            <person name="Gschloessl B."/>
            <person name="Heesch S."/>
            <person name="Jabbari K."/>
            <person name="Jubin C."/>
            <person name="Kawai H."/>
            <person name="Kimura K."/>
            <person name="Kloareg B."/>
            <person name="Kupper F.C."/>
            <person name="Lang D."/>
            <person name="Le Bail A."/>
            <person name="Leblanc C."/>
            <person name="Lerouge P."/>
            <person name="Lohr M."/>
            <person name="Lopez P.J."/>
            <person name="Martens C."/>
            <person name="Maumus F."/>
            <person name="Michel G."/>
            <person name="Miranda-Saavedra D."/>
            <person name="Morales J."/>
            <person name="Moreau H."/>
            <person name="Motomura T."/>
            <person name="Nagasato C."/>
            <person name="Napoli C.A."/>
            <person name="Nelson D.R."/>
            <person name="Nyvall-Collen P."/>
            <person name="Peters A.F."/>
            <person name="Pommier C."/>
            <person name="Potin P."/>
            <person name="Poulain J."/>
            <person name="Quesneville H."/>
            <person name="Read B."/>
            <person name="Rensing S.A."/>
            <person name="Ritter A."/>
            <person name="Rousvoal S."/>
            <person name="Samanta M."/>
            <person name="Samson G."/>
            <person name="Schroeder D.C."/>
            <person name="Segurens B."/>
            <person name="Strittmatter M."/>
            <person name="Tonon T."/>
            <person name="Tregear J.W."/>
            <person name="Valentin K."/>
            <person name="von Dassow P."/>
            <person name="Yamagishi T."/>
            <person name="Van de Peer Y."/>
            <person name="Wincker P."/>
        </authorList>
    </citation>
    <scope>NUCLEOTIDE SEQUENCE [LARGE SCALE GENOMIC DNA]</scope>
    <source>
        <strain evidence="3">Ec32 / CCAP1310/4</strain>
    </source>
</reference>
<feature type="compositionally biased region" description="Polar residues" evidence="1">
    <location>
        <begin position="855"/>
        <end position="865"/>
    </location>
</feature>
<feature type="region of interest" description="Disordered" evidence="1">
    <location>
        <begin position="501"/>
        <end position="553"/>
    </location>
</feature>
<feature type="region of interest" description="Disordered" evidence="1">
    <location>
        <begin position="732"/>
        <end position="766"/>
    </location>
</feature>
<feature type="region of interest" description="Disordered" evidence="1">
    <location>
        <begin position="72"/>
        <end position="99"/>
    </location>
</feature>